<keyword evidence="3" id="KW-1185">Reference proteome</keyword>
<dbReference type="Proteomes" id="UP000251314">
    <property type="component" value="Unassembled WGS sequence"/>
</dbReference>
<dbReference type="EMBL" id="RCMG01000106">
    <property type="protein sequence ID" value="KAG2863374.1"/>
    <property type="molecule type" value="Genomic_DNA"/>
</dbReference>
<organism evidence="2 3">
    <name type="scientific">Phytophthora cactorum</name>
    <dbReference type="NCBI Taxonomy" id="29920"/>
    <lineage>
        <taxon>Eukaryota</taxon>
        <taxon>Sar</taxon>
        <taxon>Stramenopiles</taxon>
        <taxon>Oomycota</taxon>
        <taxon>Peronosporomycetes</taxon>
        <taxon>Peronosporales</taxon>
        <taxon>Peronosporaceae</taxon>
        <taxon>Phytophthora</taxon>
    </lineage>
</organism>
<evidence type="ECO:0000313" key="1">
    <source>
        <dbReference type="EMBL" id="KAG2863374.1"/>
    </source>
</evidence>
<dbReference type="Proteomes" id="UP000735874">
    <property type="component" value="Unassembled WGS sequence"/>
</dbReference>
<name>A0A329SV84_9STRA</name>
<accession>A0A329SV84</accession>
<gene>
    <name evidence="2" type="ORF">PC110_g3072</name>
    <name evidence="1" type="ORF">PC113_g5495</name>
</gene>
<protein>
    <submittedName>
        <fullName evidence="2">Uncharacterized protein</fullName>
    </submittedName>
</protein>
<reference evidence="2 3" key="1">
    <citation type="submission" date="2018-01" db="EMBL/GenBank/DDBJ databases">
        <title>Draft genome of the strawberry crown rot pathogen Phytophthora cactorum.</title>
        <authorList>
            <person name="Armitage A.D."/>
            <person name="Lysoe E."/>
            <person name="Nellist C.F."/>
            <person name="Harrison R.J."/>
            <person name="Brurberg M.B."/>
        </authorList>
    </citation>
    <scope>NUCLEOTIDE SEQUENCE [LARGE SCALE GENOMIC DNA]</scope>
    <source>
        <strain evidence="2 3">10300</strain>
    </source>
</reference>
<evidence type="ECO:0000313" key="3">
    <source>
        <dbReference type="Proteomes" id="UP000251314"/>
    </source>
</evidence>
<evidence type="ECO:0000313" key="2">
    <source>
        <dbReference type="EMBL" id="RAW40777.1"/>
    </source>
</evidence>
<sequence>MRPMNLLPKAPDEVAMATANTFKMIAPTRTDVVEWIAGDWDELTADTIANGFKGVVKESIDDGASKRQVGQIVGRIESMDLLDKRMGEVSE</sequence>
<dbReference type="EMBL" id="MJFZ01000042">
    <property type="protein sequence ID" value="RAW40777.1"/>
    <property type="molecule type" value="Genomic_DNA"/>
</dbReference>
<dbReference type="OrthoDB" id="94518at2759"/>
<dbReference type="AlphaFoldDB" id="A0A329SV84"/>
<comment type="caution">
    <text evidence="2">The sequence shown here is derived from an EMBL/GenBank/DDBJ whole genome shotgun (WGS) entry which is preliminary data.</text>
</comment>
<dbReference type="VEuPathDB" id="FungiDB:PC110_g3072"/>
<proteinExistence type="predicted"/>
<reference evidence="1" key="2">
    <citation type="submission" date="2018-10" db="EMBL/GenBank/DDBJ databases">
        <title>Effector identification in a new, highly contiguous assembly of the strawberry crown rot pathogen Phytophthora cactorum.</title>
        <authorList>
            <person name="Armitage A.D."/>
            <person name="Nellist C.F."/>
            <person name="Bates H."/>
            <person name="Vickerstaff R.J."/>
            <person name="Harrison R.J."/>
        </authorList>
    </citation>
    <scope>NUCLEOTIDE SEQUENCE</scope>
    <source>
        <strain evidence="1">15-7</strain>
    </source>
</reference>